<dbReference type="EMBL" id="AJWJ01000027">
    <property type="protein sequence ID" value="KAF2077494.1"/>
    <property type="molecule type" value="Genomic_DNA"/>
</dbReference>
<proteinExistence type="predicted"/>
<accession>A0A8J4Q297</accession>
<name>A0A8J4Q297_9MYCE</name>
<dbReference type="SUPFAM" id="SSF52047">
    <property type="entry name" value="RNI-like"/>
    <property type="match status" value="2"/>
</dbReference>
<protein>
    <submittedName>
        <fullName evidence="1">Uncharacterized protein</fullName>
    </submittedName>
</protein>
<evidence type="ECO:0000313" key="2">
    <source>
        <dbReference type="Proteomes" id="UP000695562"/>
    </source>
</evidence>
<sequence length="516" mass="58934">MASPNIKYPLVFVKTKYEWEKIVKIIGKHQIPLRLSFSLGGLKSYIKSLSEPSLSQKFKQMITHRHQMTPDQVIATAGPHFDTLSFNDYCESKGYAPLLMYFKNLEQSIDKQQQYKFRKYKATLSVKSVKMPTSVQLRDNPTLGIITHLCINEWDRFGLVNNDLKVFLSKMVNVQSLSIDYENTHSQHVNQLLETLLKNNNLCKLSLRVSSLTKLIDTSAVLKTLKLYSKVSVSEFETIVNKNTALENLYITVQDITTTPLLDFVSAAIYNTSLQTLALFEVSDFYRFHYLQSMDLPNLRHLTADSFISPADIEKNEKDKSFTLGRHHMPKLESLCFGVTKYSLIQYLEQFITSTVVTNLLPQSISHLSFNSYRFTMNHLTLLLQLLAKDGKIRKFEFSDGKSAEPASPQQFESMLEALIQNTQLTSLNLSNNGLSNTDNTLLLFKALECLDGLASLNLGKYVSFGNTDEIKRYKSLIKQKSLRNLLCLNFSIPTENSFNDKDNRLFLNSLNILVK</sequence>
<keyword evidence="2" id="KW-1185">Reference proteome</keyword>
<dbReference type="PROSITE" id="PS51450">
    <property type="entry name" value="LRR"/>
    <property type="match status" value="1"/>
</dbReference>
<organism evidence="1 2">
    <name type="scientific">Polysphondylium violaceum</name>
    <dbReference type="NCBI Taxonomy" id="133409"/>
    <lineage>
        <taxon>Eukaryota</taxon>
        <taxon>Amoebozoa</taxon>
        <taxon>Evosea</taxon>
        <taxon>Eumycetozoa</taxon>
        <taxon>Dictyostelia</taxon>
        <taxon>Dictyosteliales</taxon>
        <taxon>Dictyosteliaceae</taxon>
        <taxon>Polysphondylium</taxon>
    </lineage>
</organism>
<dbReference type="Gene3D" id="3.80.10.10">
    <property type="entry name" value="Ribonuclease Inhibitor"/>
    <property type="match status" value="2"/>
</dbReference>
<dbReference type="Proteomes" id="UP000695562">
    <property type="component" value="Unassembled WGS sequence"/>
</dbReference>
<reference evidence="1" key="1">
    <citation type="submission" date="2020-01" db="EMBL/GenBank/DDBJ databases">
        <title>Development of genomics and gene disruption for Polysphondylium violaceum indicates a role for the polyketide synthase stlB in stalk morphogenesis.</title>
        <authorList>
            <person name="Narita B."/>
            <person name="Kawabe Y."/>
            <person name="Kin K."/>
            <person name="Saito T."/>
            <person name="Gibbs R."/>
            <person name="Kuspa A."/>
            <person name="Muzny D."/>
            <person name="Queller D."/>
            <person name="Richards S."/>
            <person name="Strassman J."/>
            <person name="Sucgang R."/>
            <person name="Worley K."/>
            <person name="Schaap P."/>
        </authorList>
    </citation>
    <scope>NUCLEOTIDE SEQUENCE</scope>
    <source>
        <strain evidence="1">QSvi11</strain>
    </source>
</reference>
<evidence type="ECO:0000313" key="1">
    <source>
        <dbReference type="EMBL" id="KAF2077494.1"/>
    </source>
</evidence>
<comment type="caution">
    <text evidence="1">The sequence shown here is derived from an EMBL/GenBank/DDBJ whole genome shotgun (WGS) entry which is preliminary data.</text>
</comment>
<dbReference type="AlphaFoldDB" id="A0A8J4Q297"/>
<dbReference type="InterPro" id="IPR001611">
    <property type="entry name" value="Leu-rich_rpt"/>
</dbReference>
<dbReference type="InterPro" id="IPR032675">
    <property type="entry name" value="LRR_dom_sf"/>
</dbReference>
<gene>
    <name evidence="1" type="ORF">CYY_001193</name>
</gene>